<feature type="transmembrane region" description="Helical" evidence="2">
    <location>
        <begin position="393"/>
        <end position="416"/>
    </location>
</feature>
<feature type="compositionally biased region" description="Polar residues" evidence="1">
    <location>
        <begin position="325"/>
        <end position="340"/>
    </location>
</feature>
<dbReference type="AlphaFoldDB" id="A0A8S8ZZ61"/>
<feature type="compositionally biased region" description="Basic and acidic residues" evidence="1">
    <location>
        <begin position="644"/>
        <end position="657"/>
    </location>
</feature>
<reference evidence="3 4" key="1">
    <citation type="submission" date="2017-07" db="EMBL/GenBank/DDBJ databases">
        <title>Genome sequence of the Sordaria macrospora wild type strain R19027.</title>
        <authorList>
            <person name="Nowrousian M."/>
            <person name="Teichert I."/>
            <person name="Kueck U."/>
        </authorList>
    </citation>
    <scope>NUCLEOTIDE SEQUENCE [LARGE SCALE GENOMIC DNA]</scope>
    <source>
        <strain evidence="3 4">R19027</strain>
        <tissue evidence="3">Mycelium</tissue>
    </source>
</reference>
<feature type="compositionally biased region" description="Gly residues" evidence="1">
    <location>
        <begin position="370"/>
        <end position="383"/>
    </location>
</feature>
<feature type="compositionally biased region" description="Low complexity" evidence="1">
    <location>
        <begin position="458"/>
        <end position="471"/>
    </location>
</feature>
<organism evidence="3 4">
    <name type="scientific">Sordaria macrospora</name>
    <dbReference type="NCBI Taxonomy" id="5147"/>
    <lineage>
        <taxon>Eukaryota</taxon>
        <taxon>Fungi</taxon>
        <taxon>Dikarya</taxon>
        <taxon>Ascomycota</taxon>
        <taxon>Pezizomycotina</taxon>
        <taxon>Sordariomycetes</taxon>
        <taxon>Sordariomycetidae</taxon>
        <taxon>Sordariales</taxon>
        <taxon>Sordariaceae</taxon>
        <taxon>Sordaria</taxon>
    </lineage>
</organism>
<dbReference type="VEuPathDB" id="FungiDB:SMAC_00643"/>
<dbReference type="EMBL" id="NMPR01000030">
    <property type="protein sequence ID" value="KAA8633871.1"/>
    <property type="molecule type" value="Genomic_DNA"/>
</dbReference>
<feature type="region of interest" description="Disordered" evidence="1">
    <location>
        <begin position="458"/>
        <end position="540"/>
    </location>
</feature>
<evidence type="ECO:0000256" key="1">
    <source>
        <dbReference type="SAM" id="MobiDB-lite"/>
    </source>
</evidence>
<feature type="region of interest" description="Disordered" evidence="1">
    <location>
        <begin position="325"/>
        <end position="385"/>
    </location>
</feature>
<evidence type="ECO:0000313" key="3">
    <source>
        <dbReference type="EMBL" id="KAA8633871.1"/>
    </source>
</evidence>
<keyword evidence="2" id="KW-1133">Transmembrane helix</keyword>
<keyword evidence="2" id="KW-0812">Transmembrane</keyword>
<feature type="region of interest" description="Disordered" evidence="1">
    <location>
        <begin position="635"/>
        <end position="657"/>
    </location>
</feature>
<dbReference type="Proteomes" id="UP000433876">
    <property type="component" value="Unassembled WGS sequence"/>
</dbReference>
<keyword evidence="2" id="KW-0472">Membrane</keyword>
<comment type="caution">
    <text evidence="3">The sequence shown here is derived from an EMBL/GenBank/DDBJ whole genome shotgun (WGS) entry which is preliminary data.</text>
</comment>
<evidence type="ECO:0000256" key="2">
    <source>
        <dbReference type="SAM" id="Phobius"/>
    </source>
</evidence>
<dbReference type="CDD" id="cd12087">
    <property type="entry name" value="TM_EGFR-like"/>
    <property type="match status" value="1"/>
</dbReference>
<evidence type="ECO:0000313" key="4">
    <source>
        <dbReference type="Proteomes" id="UP000433876"/>
    </source>
</evidence>
<accession>A0A8S8ZZ61</accession>
<name>A0A8S8ZZ61_SORMA</name>
<proteinExistence type="predicted"/>
<gene>
    <name evidence="3" type="ORF">SMACR_00643</name>
</gene>
<protein>
    <submittedName>
        <fullName evidence="3">Uncharacterized protein</fullName>
    </submittedName>
</protein>
<sequence length="657" mass="67443">MRRQHRSSPLPLLGLLGAAKAASIVYITDLTIYNSLAPCAQTALSYNVQGQTRDACPPGANELQGCVCTKNNNFIAMKSDVSKSVNYYCGSTATEDQASAATVLSAYCSQDKLPEFPKPSISVTQYITDVPEVAALAPCAFTALGYAVKAVGRERCPSDLAAYATCACQKNQNSLLASQLINSSVKYYCESHTADVSSAQGMWSAWCKLNDGTSAFPKPSNPPGDMTYYIKDLPQYSSLAKCAASAVSYAVQGQSRKLCPDGSQALASCVCLKDQMLVEVTSSITASVKYSCGSTATDDISSAMAVLDLYCSAANNKLVANGVTASASQADPSPTAQSGSRVDGGPQATASGGSGSGSGSGTGSDSNNGSSGGADNGGSGSGNTGNKPSNTAAIAGAVVGVLVGLGIIGALLFFFIRKSKQRKATEQANSANAVNDFVAGGGKPELAGNPVVGGVATAAAVPPSPPSRSTSMLKDGNRVDTVSPVSAGAGGFSPPPLTAELQGQGPPHPLNSTELHGQGAQRPFHDAELQGQGPPHPLNSTELHGQTPAYPPMPNSAELHAPYGVAQNPSQPMPQGPSPVSPMMNNASELQGQGAIYPGPNRQELQGHAAPPQFMPNRHEMMGQQRAVELQPTAWQSGPVPGFHEMDGNARGRVEKS</sequence>
<feature type="compositionally biased region" description="Gly residues" evidence="1">
    <location>
        <begin position="352"/>
        <end position="362"/>
    </location>
</feature>